<proteinExistence type="inferred from homology"/>
<dbReference type="InterPro" id="IPR051288">
    <property type="entry name" value="Serum_paraoxonase/arylesterase"/>
</dbReference>
<dbReference type="GO" id="GO:0004064">
    <property type="term" value="F:arylesterase activity"/>
    <property type="evidence" value="ECO:0007669"/>
    <property type="project" value="UniProtKB-UniRule"/>
</dbReference>
<name>A0A9Q1BLC2_HOLLE</name>
<feature type="chain" id="PRO_5040544444" description="Paraoxonase" evidence="8">
    <location>
        <begin position="25"/>
        <end position="365"/>
    </location>
</feature>
<keyword evidence="8" id="KW-0732">Signal</keyword>
<gene>
    <name evidence="9" type="ORF">HOLleu_31093</name>
</gene>
<evidence type="ECO:0000256" key="8">
    <source>
        <dbReference type="RuleBase" id="RU368025"/>
    </source>
</evidence>
<keyword evidence="2 8" id="KW-0378">Hydrolase</keyword>
<keyword evidence="3 7" id="KW-1015">Disulfide bond</keyword>
<comment type="similarity">
    <text evidence="1 8">Belongs to the paraoxonase family.</text>
</comment>
<accession>A0A9Q1BLC2</accession>
<feature type="binding site" evidence="6">
    <location>
        <position position="50"/>
    </location>
    <ligand>
        <name>Ca(2+)</name>
        <dbReference type="ChEBI" id="CHEBI:29108"/>
        <label>1</label>
        <note>catalytic</note>
    </ligand>
</feature>
<dbReference type="AlphaFoldDB" id="A0A9Q1BLC2"/>
<feature type="binding site" evidence="6">
    <location>
        <position position="168"/>
    </location>
    <ligand>
        <name>Ca(2+)</name>
        <dbReference type="ChEBI" id="CHEBI:29108"/>
        <label>1</label>
        <note>catalytic</note>
    </ligand>
</feature>
<feature type="binding site" evidence="6">
    <location>
        <position position="268"/>
    </location>
    <ligand>
        <name>Ca(2+)</name>
        <dbReference type="ChEBI" id="CHEBI:29108"/>
        <label>1</label>
        <note>catalytic</note>
    </ligand>
</feature>
<evidence type="ECO:0000256" key="5">
    <source>
        <dbReference type="PIRSR" id="PIRSR602640-1"/>
    </source>
</evidence>
<evidence type="ECO:0000256" key="2">
    <source>
        <dbReference type="ARBA" id="ARBA00022801"/>
    </source>
</evidence>
<comment type="caution">
    <text evidence="9">The sequence shown here is derived from an EMBL/GenBank/DDBJ whole genome shotgun (WGS) entry which is preliminary data.</text>
</comment>
<sequence>MIFKAFGVMLLVLAVRRFWKMSLKVEIYKKGYINRPGPCRNVLPIETGSEDIALASNGIAFISSGFKNYCEHASDPRNKLFVGRIYKFDFNMPNEDAVEVNLPNELGEYFNPHGVSLWQDPIKGEMRLFVANHRQEGETVEILRYNNEANSFSLVRSVRHELFTSVNDVVAVGPDSFYAANDAYIRGCWRIVEAFLGLPWCTVVYYDGKDAQIVEKGEGFNSLAVSEDGSSVFLTIPFDQQVNIYKRHKKDGSLEFNRSIEVGCTIDNVFIDHTTGDLWFGGHPSAHVLGKHIADTDAKAPSQVIRVHPKGPVDDPFSSYQLFSSFGDDGELVSGSSSVALYKNRLLIGTIVHKAAICEINTVRN</sequence>
<dbReference type="GO" id="GO:0046872">
    <property type="term" value="F:metal ion binding"/>
    <property type="evidence" value="ECO:0007669"/>
    <property type="project" value="UniProtKB-KW"/>
</dbReference>
<comment type="catalytic activity">
    <reaction evidence="8">
        <text>a phenyl acetate + H2O = a phenol + acetate + H(+)</text>
        <dbReference type="Rhea" id="RHEA:17309"/>
        <dbReference type="ChEBI" id="CHEBI:15377"/>
        <dbReference type="ChEBI" id="CHEBI:15378"/>
        <dbReference type="ChEBI" id="CHEBI:30089"/>
        <dbReference type="ChEBI" id="CHEBI:33853"/>
        <dbReference type="ChEBI" id="CHEBI:140310"/>
        <dbReference type="EC" id="3.1.1.2"/>
    </reaction>
</comment>
<keyword evidence="4 8" id="KW-0325">Glycoprotein</keyword>
<dbReference type="OrthoDB" id="423498at2759"/>
<feature type="binding site" evidence="6">
    <location>
        <position position="167"/>
    </location>
    <ligand>
        <name>Ca(2+)</name>
        <dbReference type="ChEBI" id="CHEBI:29108"/>
        <label>1</label>
        <note>catalytic</note>
    </ligand>
</feature>
<keyword evidence="6 8" id="KW-0106">Calcium</keyword>
<comment type="cofactor">
    <cofactor evidence="6 8">
        <name>Ca(2+)</name>
        <dbReference type="ChEBI" id="CHEBI:29108"/>
    </cofactor>
    <text evidence="6 8">Binds 2 calcium ions per subunit.</text>
</comment>
<evidence type="ECO:0000256" key="6">
    <source>
        <dbReference type="PIRSR" id="PIRSR602640-2"/>
    </source>
</evidence>
<organism evidence="9 10">
    <name type="scientific">Holothuria leucospilota</name>
    <name type="common">Black long sea cucumber</name>
    <name type="synonym">Mertensiothuria leucospilota</name>
    <dbReference type="NCBI Taxonomy" id="206669"/>
    <lineage>
        <taxon>Eukaryota</taxon>
        <taxon>Metazoa</taxon>
        <taxon>Echinodermata</taxon>
        <taxon>Eleutherozoa</taxon>
        <taxon>Echinozoa</taxon>
        <taxon>Holothuroidea</taxon>
        <taxon>Aspidochirotacea</taxon>
        <taxon>Aspidochirotida</taxon>
        <taxon>Holothuriidae</taxon>
        <taxon>Holothuria</taxon>
    </lineage>
</organism>
<feature type="active site" description="Proton acceptor" evidence="5">
    <location>
        <position position="113"/>
    </location>
</feature>
<evidence type="ECO:0000313" key="9">
    <source>
        <dbReference type="EMBL" id="KAJ8028762.1"/>
    </source>
</evidence>
<feature type="binding site" evidence="6">
    <location>
        <position position="51"/>
    </location>
    <ligand>
        <name>Ca(2+)</name>
        <dbReference type="ChEBI" id="CHEBI:29108"/>
        <label>1</label>
        <note>catalytic</note>
    </ligand>
</feature>
<dbReference type="EMBL" id="JAIZAY010000015">
    <property type="protein sequence ID" value="KAJ8028762.1"/>
    <property type="molecule type" value="Genomic_DNA"/>
</dbReference>
<dbReference type="Pfam" id="PF01731">
    <property type="entry name" value="Arylesterase"/>
    <property type="match status" value="1"/>
</dbReference>
<evidence type="ECO:0000256" key="4">
    <source>
        <dbReference type="ARBA" id="ARBA00023180"/>
    </source>
</evidence>
<protein>
    <recommendedName>
        <fullName evidence="8">Paraoxonase</fullName>
        <ecNumber evidence="8">3.1.1.2</ecNumber>
    </recommendedName>
</protein>
<evidence type="ECO:0000256" key="3">
    <source>
        <dbReference type="ARBA" id="ARBA00023157"/>
    </source>
</evidence>
<feature type="signal peptide" evidence="8">
    <location>
        <begin position="1"/>
        <end position="24"/>
    </location>
</feature>
<feature type="binding site" evidence="6">
    <location>
        <position position="221"/>
    </location>
    <ligand>
        <name>Ca(2+)</name>
        <dbReference type="ChEBI" id="CHEBI:29108"/>
        <label>1</label>
        <note>catalytic</note>
    </ligand>
</feature>
<feature type="binding site" evidence="6">
    <location>
        <position position="267"/>
    </location>
    <ligand>
        <name>Ca(2+)</name>
        <dbReference type="ChEBI" id="CHEBI:29108"/>
        <label>1</label>
        <note>catalytic</note>
    </ligand>
</feature>
<dbReference type="PANTHER" id="PTHR11799:SF12">
    <property type="entry name" value="PARAOXONASE-RELATED"/>
    <property type="match status" value="1"/>
</dbReference>
<keyword evidence="10" id="KW-1185">Reference proteome</keyword>
<evidence type="ECO:0000256" key="1">
    <source>
        <dbReference type="ARBA" id="ARBA00008595"/>
    </source>
</evidence>
<dbReference type="Gene3D" id="2.120.10.30">
    <property type="entry name" value="TolB, C-terminal domain"/>
    <property type="match status" value="1"/>
</dbReference>
<evidence type="ECO:0000256" key="7">
    <source>
        <dbReference type="PIRSR" id="PIRSR602640-3"/>
    </source>
</evidence>
<reference evidence="9" key="1">
    <citation type="submission" date="2021-10" db="EMBL/GenBank/DDBJ databases">
        <title>Tropical sea cucumber genome reveals ecological adaptation and Cuvierian tubules defense mechanism.</title>
        <authorList>
            <person name="Chen T."/>
        </authorList>
    </citation>
    <scope>NUCLEOTIDE SEQUENCE</scope>
    <source>
        <strain evidence="9">Nanhai2018</strain>
        <tissue evidence="9">Muscle</tissue>
    </source>
</reference>
<dbReference type="EC" id="3.1.1.2" evidence="8"/>
<feature type="disulfide bond" description="In form B" evidence="7">
    <location>
        <begin position="39"/>
        <end position="358"/>
    </location>
</feature>
<dbReference type="SUPFAM" id="SSF63829">
    <property type="entry name" value="Calcium-dependent phosphotriesterase"/>
    <property type="match status" value="1"/>
</dbReference>
<dbReference type="Proteomes" id="UP001152320">
    <property type="component" value="Chromosome 15"/>
</dbReference>
<evidence type="ECO:0000313" key="10">
    <source>
        <dbReference type="Proteomes" id="UP001152320"/>
    </source>
</evidence>
<keyword evidence="6 8" id="KW-0479">Metal-binding</keyword>
<dbReference type="InterPro" id="IPR002640">
    <property type="entry name" value="Arylesterase"/>
</dbReference>
<dbReference type="PRINTS" id="PR01785">
    <property type="entry name" value="PARAOXONASE"/>
</dbReference>
<dbReference type="PANTHER" id="PTHR11799">
    <property type="entry name" value="PARAOXONASE"/>
    <property type="match status" value="1"/>
</dbReference>
<dbReference type="InterPro" id="IPR011042">
    <property type="entry name" value="6-blade_b-propeller_TolB-like"/>
</dbReference>